<evidence type="ECO:0000313" key="14">
    <source>
        <dbReference type="EMBL" id="NMP58744.1"/>
    </source>
</evidence>
<comment type="pathway">
    <text evidence="9">Carotenoid biosynthesis; staphyloxanthin biosynthesis; staphyloxanthin from farnesyl diphosphate: step 5/5.</text>
</comment>
<evidence type="ECO:0000256" key="9">
    <source>
        <dbReference type="ARBA" id="ARBA00023588"/>
    </source>
</evidence>
<dbReference type="Proteomes" id="UP000189299">
    <property type="component" value="Unassembled WGS sequence"/>
</dbReference>
<comment type="function">
    <text evidence="12">Catalyzes the acylation of glycosyl-4,4'-diaponeurosporenoate, i.e. the esterification of glucose at the C6'' position with the carboxyl group of the C(15) fatty acid 12-methyltetradecanoic acid, to yield staphyloxanthin. This is the last step in the biosynthesis of this orange pigment, present in most staphylococci strains.</text>
</comment>
<evidence type="ECO:0000256" key="8">
    <source>
        <dbReference type="ARBA" id="ARBA00023315"/>
    </source>
</evidence>
<dbReference type="EMBL" id="JABCAG010000026">
    <property type="protein sequence ID" value="NMP58744.1"/>
    <property type="molecule type" value="Genomic_DNA"/>
</dbReference>
<evidence type="ECO:0000256" key="2">
    <source>
        <dbReference type="ARBA" id="ARBA00022475"/>
    </source>
</evidence>
<comment type="subcellular location">
    <subcellularLocation>
        <location evidence="1">Cell membrane</location>
        <topology evidence="1">Single-pass membrane protein</topology>
    </subcellularLocation>
</comment>
<evidence type="ECO:0000256" key="13">
    <source>
        <dbReference type="SAM" id="Phobius"/>
    </source>
</evidence>
<keyword evidence="7 13" id="KW-0472">Membrane</keyword>
<reference evidence="14 17" key="2">
    <citation type="submission" date="2020-04" db="EMBL/GenBank/DDBJ databases">
        <authorList>
            <person name="Abaymova A."/>
            <person name="Teymurazov M."/>
            <person name="Tazyna O."/>
            <person name="Chatushin Y."/>
            <person name="Svetoch E."/>
            <person name="Pereligyn V."/>
            <person name="Pohylenko V."/>
            <person name="Platonov M."/>
            <person name="Kartsev N."/>
            <person name="Skryabin Y."/>
            <person name="Sizova A."/>
            <person name="Solomentsev V."/>
            <person name="Kislichkina A."/>
            <person name="Bogun A."/>
        </authorList>
    </citation>
    <scope>NUCLEOTIDE SEQUENCE [LARGE SCALE GENOMIC DNA]</scope>
    <source>
        <strain evidence="14">SCPM-O-B-8398</strain>
        <strain evidence="17">SCPM-O-B-8398 (E28)</strain>
    </source>
</reference>
<evidence type="ECO:0000256" key="6">
    <source>
        <dbReference type="ARBA" id="ARBA00022989"/>
    </source>
</evidence>
<dbReference type="RefSeq" id="WP_077151538.1">
    <property type="nucleotide sequence ID" value="NZ_CABMMO010000006.1"/>
</dbReference>
<dbReference type="InterPro" id="IPR044021">
    <property type="entry name" value="CrtO"/>
</dbReference>
<evidence type="ECO:0000256" key="11">
    <source>
        <dbReference type="ARBA" id="ARBA00023667"/>
    </source>
</evidence>
<keyword evidence="3 15" id="KW-0808">Transferase</keyword>
<protein>
    <recommendedName>
        <fullName evidence="11">Glycosyl-4,4'-diaponeurosporenoate acyltransferase</fullName>
    </recommendedName>
</protein>
<evidence type="ECO:0000313" key="17">
    <source>
        <dbReference type="Proteomes" id="UP000557857"/>
    </source>
</evidence>
<dbReference type="UniPathway" id="UPA00029">
    <property type="reaction ID" value="UER00560"/>
</dbReference>
<keyword evidence="4 13" id="KW-0812">Transmembrane</keyword>
<dbReference type="GO" id="GO:0005886">
    <property type="term" value="C:plasma membrane"/>
    <property type="evidence" value="ECO:0007669"/>
    <property type="project" value="UniProtKB-SubCell"/>
</dbReference>
<evidence type="ECO:0000256" key="7">
    <source>
        <dbReference type="ARBA" id="ARBA00023136"/>
    </source>
</evidence>
<evidence type="ECO:0000256" key="1">
    <source>
        <dbReference type="ARBA" id="ARBA00004162"/>
    </source>
</evidence>
<comment type="caution">
    <text evidence="15">The sequence shown here is derived from an EMBL/GenBank/DDBJ whole genome shotgun (WGS) entry which is preliminary data.</text>
</comment>
<gene>
    <name evidence="15" type="ORF">BTN92_07240</name>
    <name evidence="14" type="ORF">HI921_09780</name>
</gene>
<evidence type="ECO:0000256" key="12">
    <source>
        <dbReference type="ARBA" id="ARBA00025324"/>
    </source>
</evidence>
<evidence type="ECO:0000256" key="3">
    <source>
        <dbReference type="ARBA" id="ARBA00022679"/>
    </source>
</evidence>
<evidence type="ECO:0000256" key="10">
    <source>
        <dbReference type="ARBA" id="ARBA00023603"/>
    </source>
</evidence>
<comment type="similarity">
    <text evidence="10">Belongs to the acyltransferase CrtO family.</text>
</comment>
<dbReference type="STRING" id="53346.A5802_000058"/>
<feature type="transmembrane region" description="Helical" evidence="13">
    <location>
        <begin position="104"/>
        <end position="121"/>
    </location>
</feature>
<evidence type="ECO:0000256" key="4">
    <source>
        <dbReference type="ARBA" id="ARBA00022692"/>
    </source>
</evidence>
<dbReference type="AlphaFoldDB" id="A0A1V2UIM0"/>
<evidence type="ECO:0000256" key="5">
    <source>
        <dbReference type="ARBA" id="ARBA00022729"/>
    </source>
</evidence>
<feature type="transmembrane region" description="Helical" evidence="13">
    <location>
        <begin position="127"/>
        <end position="144"/>
    </location>
</feature>
<feature type="transmembrane region" description="Helical" evidence="13">
    <location>
        <begin position="6"/>
        <end position="30"/>
    </location>
</feature>
<name>A0A1V2UIM0_ENTMU</name>
<dbReference type="GO" id="GO:0016746">
    <property type="term" value="F:acyltransferase activity"/>
    <property type="evidence" value="ECO:0007669"/>
    <property type="project" value="UniProtKB-KW"/>
</dbReference>
<keyword evidence="8 15" id="KW-0012">Acyltransferase</keyword>
<dbReference type="Pfam" id="PF18927">
    <property type="entry name" value="CrtO"/>
    <property type="match status" value="1"/>
</dbReference>
<keyword evidence="5" id="KW-0732">Signal</keyword>
<keyword evidence="6 13" id="KW-1133">Transmembrane helix</keyword>
<accession>A0A1V2UIM0</accession>
<sequence length="163" mass="19582">MPLIHLTTGVLVMLDILAWFIFHLGISYGVRQIVDSFFERKRRWFCSFSFEKQGVIWEKKFRIKKWKDKLPDGTLIAKRGFDKSRLGKTDSAALKKFIIETQRAELTHWLLITPAFLFFLWNPKWAGWVMVFYALLVNVPFIMIQRYNRPRLERALIRKMRKN</sequence>
<organism evidence="15 16">
    <name type="scientific">Enterococcus mundtii</name>
    <dbReference type="NCBI Taxonomy" id="53346"/>
    <lineage>
        <taxon>Bacteria</taxon>
        <taxon>Bacillati</taxon>
        <taxon>Bacillota</taxon>
        <taxon>Bacilli</taxon>
        <taxon>Lactobacillales</taxon>
        <taxon>Enterococcaceae</taxon>
        <taxon>Enterococcus</taxon>
    </lineage>
</organism>
<reference evidence="15 16" key="1">
    <citation type="submission" date="2016-12" db="EMBL/GenBank/DDBJ databases">
        <authorList>
            <person name="Song W.-J."/>
            <person name="Kurnit D.M."/>
        </authorList>
    </citation>
    <scope>NUCLEOTIDE SEQUENCE [LARGE SCALE GENOMIC DNA]</scope>
    <source>
        <strain evidence="15 16">CGB1038-1_S1</strain>
    </source>
</reference>
<dbReference type="EMBL" id="MSTR01000006">
    <property type="protein sequence ID" value="ONN43235.1"/>
    <property type="molecule type" value="Genomic_DNA"/>
</dbReference>
<proteinExistence type="inferred from homology"/>
<keyword evidence="2" id="KW-1003">Cell membrane</keyword>
<evidence type="ECO:0000313" key="16">
    <source>
        <dbReference type="Proteomes" id="UP000189299"/>
    </source>
</evidence>
<evidence type="ECO:0000313" key="15">
    <source>
        <dbReference type="EMBL" id="ONN43235.1"/>
    </source>
</evidence>
<dbReference type="OrthoDB" id="3783432at2"/>
<dbReference type="Proteomes" id="UP000557857">
    <property type="component" value="Unassembled WGS sequence"/>
</dbReference>